<evidence type="ECO:0000256" key="9">
    <source>
        <dbReference type="ARBA" id="ARBA00023136"/>
    </source>
</evidence>
<evidence type="ECO:0000256" key="2">
    <source>
        <dbReference type="ARBA" id="ARBA00011233"/>
    </source>
</evidence>
<accession>G9M5T3</accession>
<dbReference type="PANTHER" id="PTHR34501">
    <property type="entry name" value="PROTEIN YDDL-RELATED"/>
    <property type="match status" value="1"/>
</dbReference>
<keyword evidence="3" id="KW-0813">Transport</keyword>
<dbReference type="GO" id="GO:0009279">
    <property type="term" value="C:cell outer membrane"/>
    <property type="evidence" value="ECO:0007669"/>
    <property type="project" value="UniProtKB-SubCell"/>
</dbReference>
<dbReference type="InterPro" id="IPR050298">
    <property type="entry name" value="Gram-neg_bact_OMP"/>
</dbReference>
<evidence type="ECO:0000256" key="7">
    <source>
        <dbReference type="ARBA" id="ARBA00023065"/>
    </source>
</evidence>
<keyword evidence="4" id="KW-1134">Transmembrane beta strand</keyword>
<sequence length="357" mass="38015">MAKRPRNAALCTALLTAGLGFNANAQSSVTLYGQVDSYIGSTRAAGGERALVVGAGGMQTSYWGMKGVEDLGSGMRAIFDLNGFYRVDTGRSGRSDTDGFFTRSAFVGLQSNRYGTVKLGRNTTPYFLSTILFNPLVDSYAFGPSIFHTYKAATNGQVYDPGIIGDSGWSNSVVYSTPTFGGLTANLIYAFGEQAGSTGQSKWGGNLTYFNGAFGATAAFQQVKFNATPGDVTAPSALVGFNKQNAAQVGLSYDFKVVKMFAQGQYIKTDINGGAGDIRHTNAQLGASVPLGAGSVLLSYAYGRTRHGTNDFSRNTAAIAYDYNLSKRTDLYAAYFYDKLTSQSHGDAFGVGMRHRF</sequence>
<dbReference type="InterPro" id="IPR023614">
    <property type="entry name" value="Porin_dom_sf"/>
</dbReference>
<evidence type="ECO:0000256" key="3">
    <source>
        <dbReference type="ARBA" id="ARBA00022448"/>
    </source>
</evidence>
<keyword evidence="10" id="KW-0998">Cell outer membrane</keyword>
<evidence type="ECO:0000313" key="13">
    <source>
        <dbReference type="EMBL" id="BAL41319.1"/>
    </source>
</evidence>
<comment type="subcellular location">
    <subcellularLocation>
        <location evidence="1">Cell outer membrane</location>
        <topology evidence="1">Multi-pass membrane protein</topology>
    </subcellularLocation>
</comment>
<keyword evidence="8" id="KW-0626">Porin</keyword>
<dbReference type="InterPro" id="IPR033900">
    <property type="entry name" value="Gram_neg_porin_domain"/>
</dbReference>
<dbReference type="GO" id="GO:0046930">
    <property type="term" value="C:pore complex"/>
    <property type="evidence" value="ECO:0007669"/>
    <property type="project" value="UniProtKB-KW"/>
</dbReference>
<protein>
    <submittedName>
        <fullName evidence="13">Outer membrane protein (Porin)</fullName>
    </submittedName>
</protein>
<feature type="signal peptide" evidence="11">
    <location>
        <begin position="1"/>
        <end position="25"/>
    </location>
</feature>
<keyword evidence="7" id="KW-0406">Ion transport</keyword>
<evidence type="ECO:0000256" key="5">
    <source>
        <dbReference type="ARBA" id="ARBA00022692"/>
    </source>
</evidence>
<evidence type="ECO:0000256" key="6">
    <source>
        <dbReference type="ARBA" id="ARBA00022729"/>
    </source>
</evidence>
<proteinExistence type="predicted"/>
<comment type="subunit">
    <text evidence="2">Homotrimer.</text>
</comment>
<keyword evidence="6 11" id="KW-0732">Signal</keyword>
<evidence type="ECO:0000259" key="12">
    <source>
        <dbReference type="Pfam" id="PF13609"/>
    </source>
</evidence>
<evidence type="ECO:0000256" key="1">
    <source>
        <dbReference type="ARBA" id="ARBA00004571"/>
    </source>
</evidence>
<dbReference type="SUPFAM" id="SSF56935">
    <property type="entry name" value="Porins"/>
    <property type="match status" value="1"/>
</dbReference>
<organism evidence="13">
    <name type="scientific">Ralstonia pickettii</name>
    <name type="common">Burkholderia pickettii</name>
    <dbReference type="NCBI Taxonomy" id="329"/>
    <lineage>
        <taxon>Bacteria</taxon>
        <taxon>Pseudomonadati</taxon>
        <taxon>Pseudomonadota</taxon>
        <taxon>Betaproteobacteria</taxon>
        <taxon>Burkholderiales</taxon>
        <taxon>Burkholderiaceae</taxon>
        <taxon>Ralstonia</taxon>
    </lineage>
</organism>
<dbReference type="AlphaFoldDB" id="G9M5T3"/>
<dbReference type="EMBL" id="AB600327">
    <property type="protein sequence ID" value="BAL41319.1"/>
    <property type="molecule type" value="Genomic_DNA"/>
</dbReference>
<dbReference type="Gene3D" id="2.40.160.10">
    <property type="entry name" value="Porin"/>
    <property type="match status" value="1"/>
</dbReference>
<evidence type="ECO:0000256" key="4">
    <source>
        <dbReference type="ARBA" id="ARBA00022452"/>
    </source>
</evidence>
<keyword evidence="9" id="KW-0472">Membrane</keyword>
<reference evidence="13" key="1">
    <citation type="journal article" date="2012" name="Biosci. Biotechnol. Biochem.">
        <title>Analysis of two gene clusters involved in 2,4,6-trichlorophenol degradation by Ralstonia pickettii DTP0602.</title>
        <authorList>
            <person name="Hatta T."/>
            <person name="Fujii E."/>
            <person name="Takizawa N."/>
        </authorList>
    </citation>
    <scope>NUCLEOTIDE SEQUENCE</scope>
    <source>
        <strain evidence="13">DTP0602</strain>
    </source>
</reference>
<evidence type="ECO:0000256" key="8">
    <source>
        <dbReference type="ARBA" id="ARBA00023114"/>
    </source>
</evidence>
<evidence type="ECO:0000256" key="11">
    <source>
        <dbReference type="SAM" id="SignalP"/>
    </source>
</evidence>
<dbReference type="Pfam" id="PF13609">
    <property type="entry name" value="Porin_4"/>
    <property type="match status" value="1"/>
</dbReference>
<dbReference type="GO" id="GO:0006811">
    <property type="term" value="P:monoatomic ion transport"/>
    <property type="evidence" value="ECO:0007669"/>
    <property type="project" value="UniProtKB-KW"/>
</dbReference>
<evidence type="ECO:0000256" key="10">
    <source>
        <dbReference type="ARBA" id="ARBA00023237"/>
    </source>
</evidence>
<dbReference type="EMBL" id="BA000057">
    <property type="protein sequence ID" value="BAM65753.1"/>
    <property type="molecule type" value="Genomic_DNA"/>
</dbReference>
<keyword evidence="5" id="KW-0812">Transmembrane</keyword>
<dbReference type="GO" id="GO:0015288">
    <property type="term" value="F:porin activity"/>
    <property type="evidence" value="ECO:0007669"/>
    <property type="project" value="UniProtKB-KW"/>
</dbReference>
<feature type="domain" description="Porin" evidence="12">
    <location>
        <begin position="16"/>
        <end position="339"/>
    </location>
</feature>
<name>G9M5T3_RALPI</name>
<dbReference type="PANTHER" id="PTHR34501:SF9">
    <property type="entry name" value="MAJOR OUTER MEMBRANE PROTEIN P.IA"/>
    <property type="match status" value="1"/>
</dbReference>
<feature type="chain" id="PRO_5007665377" evidence="11">
    <location>
        <begin position="26"/>
        <end position="357"/>
    </location>
</feature>
<dbReference type="CDD" id="cd00342">
    <property type="entry name" value="gram_neg_porins"/>
    <property type="match status" value="1"/>
</dbReference>